<comment type="subcellular location">
    <subcellularLocation>
        <location evidence="1">Membrane</location>
        <topology evidence="1">Multi-pass membrane protein</topology>
    </subcellularLocation>
</comment>
<keyword evidence="3" id="KW-0474">Menaquinone biosynthesis</keyword>
<dbReference type="OrthoDB" id="9767568at2"/>
<dbReference type="NCBIfam" id="NF004752">
    <property type="entry name" value="PRK06080.1-4"/>
    <property type="match status" value="1"/>
</dbReference>
<dbReference type="Gene3D" id="1.10.357.140">
    <property type="entry name" value="UbiA prenyltransferase"/>
    <property type="match status" value="1"/>
</dbReference>
<feature type="transmembrane region" description="Helical" evidence="8">
    <location>
        <begin position="12"/>
        <end position="31"/>
    </location>
</feature>
<evidence type="ECO:0000313" key="9">
    <source>
        <dbReference type="EMBL" id="SHI56950.1"/>
    </source>
</evidence>
<feature type="transmembrane region" description="Helical" evidence="8">
    <location>
        <begin position="37"/>
        <end position="59"/>
    </location>
</feature>
<keyword evidence="4 9" id="KW-0808">Transferase</keyword>
<dbReference type="UniPathway" id="UPA00079"/>
<evidence type="ECO:0000256" key="1">
    <source>
        <dbReference type="ARBA" id="ARBA00004141"/>
    </source>
</evidence>
<reference evidence="9 10" key="1">
    <citation type="submission" date="2016-11" db="EMBL/GenBank/DDBJ databases">
        <authorList>
            <person name="Varghese N."/>
            <person name="Submissions S."/>
        </authorList>
    </citation>
    <scope>NUCLEOTIDE SEQUENCE [LARGE SCALE GENOMIC DNA]</scope>
    <source>
        <strain evidence="9 10">DSM 19027</strain>
    </source>
</reference>
<evidence type="ECO:0000256" key="7">
    <source>
        <dbReference type="ARBA" id="ARBA00023136"/>
    </source>
</evidence>
<feature type="transmembrane region" description="Helical" evidence="8">
    <location>
        <begin position="186"/>
        <end position="210"/>
    </location>
</feature>
<dbReference type="PANTHER" id="PTHR13929">
    <property type="entry name" value="1,4-DIHYDROXY-2-NAPHTHOATE OCTAPRENYLTRANSFERASE"/>
    <property type="match status" value="1"/>
</dbReference>
<dbReference type="CDD" id="cd13962">
    <property type="entry name" value="PT_UbiA_UBIAD1"/>
    <property type="match status" value="1"/>
</dbReference>
<keyword evidence="10" id="KW-1185">Reference proteome</keyword>
<dbReference type="RefSeq" id="WP_149677741.1">
    <property type="nucleotide sequence ID" value="NZ_DAONMB010000100.1"/>
</dbReference>
<dbReference type="GO" id="GO:0004659">
    <property type="term" value="F:prenyltransferase activity"/>
    <property type="evidence" value="ECO:0007669"/>
    <property type="project" value="InterPro"/>
</dbReference>
<evidence type="ECO:0000256" key="3">
    <source>
        <dbReference type="ARBA" id="ARBA00022428"/>
    </source>
</evidence>
<dbReference type="PANTHER" id="PTHR13929:SF0">
    <property type="entry name" value="UBIA PRENYLTRANSFERASE DOMAIN-CONTAINING PROTEIN 1"/>
    <property type="match status" value="1"/>
</dbReference>
<feature type="transmembrane region" description="Helical" evidence="8">
    <location>
        <begin position="115"/>
        <end position="132"/>
    </location>
</feature>
<dbReference type="EMBL" id="FQZP01000004">
    <property type="protein sequence ID" value="SHI56950.1"/>
    <property type="molecule type" value="Genomic_DNA"/>
</dbReference>
<organism evidence="9 10">
    <name type="scientific">Thermoclostridium caenicola</name>
    <dbReference type="NCBI Taxonomy" id="659425"/>
    <lineage>
        <taxon>Bacteria</taxon>
        <taxon>Bacillati</taxon>
        <taxon>Bacillota</taxon>
        <taxon>Clostridia</taxon>
        <taxon>Eubacteriales</taxon>
        <taxon>Oscillospiraceae</taxon>
        <taxon>Thermoclostridium</taxon>
    </lineage>
</organism>
<evidence type="ECO:0000256" key="8">
    <source>
        <dbReference type="SAM" id="Phobius"/>
    </source>
</evidence>
<evidence type="ECO:0000256" key="2">
    <source>
        <dbReference type="ARBA" id="ARBA00004863"/>
    </source>
</evidence>
<dbReference type="Pfam" id="PF01040">
    <property type="entry name" value="UbiA"/>
    <property type="match status" value="1"/>
</dbReference>
<dbReference type="InterPro" id="IPR026046">
    <property type="entry name" value="UBIAD1"/>
</dbReference>
<evidence type="ECO:0000256" key="4">
    <source>
        <dbReference type="ARBA" id="ARBA00022679"/>
    </source>
</evidence>
<dbReference type="GO" id="GO:0042371">
    <property type="term" value="P:vitamin K biosynthetic process"/>
    <property type="evidence" value="ECO:0007669"/>
    <property type="project" value="TreeGrafter"/>
</dbReference>
<dbReference type="GO" id="GO:0009234">
    <property type="term" value="P:menaquinone biosynthetic process"/>
    <property type="evidence" value="ECO:0007669"/>
    <property type="project" value="UniProtKB-UniPathway"/>
</dbReference>
<sequence length="312" mass="35634">MRAFLKLVEIQTKIASVVPFIWSIVYTGYRFRSLQPLLLIYFFISMLAFDMFTTALNNYQDWKRARKRHGYNYEKHNAIVRYGMSEKTVILIIAVLFAIAVVFGILVFLHADYMVLLLGMACFLVGILYSAGPLPISRTPLGEIFSGFFMGYVLPFIVIYLSLFTGRPIRLVLENEHISIILNWQVLLPVTVALIPPMLLIAGIMLANNICDVEDDIENKRYTLPICMGKEKALILFYLLYVLCYLDILVGIVLGYLPVLSLITLLPAFRVVRNLQAFSRLQTKKDTFRYAVDNLILVMAPLILSTLLAWLV</sequence>
<keyword evidence="5 8" id="KW-0812">Transmembrane</keyword>
<name>A0A1M6C7D3_9FIRM</name>
<keyword evidence="6 8" id="KW-1133">Transmembrane helix</keyword>
<evidence type="ECO:0000256" key="6">
    <source>
        <dbReference type="ARBA" id="ARBA00022989"/>
    </source>
</evidence>
<dbReference type="InterPro" id="IPR000537">
    <property type="entry name" value="UbiA_prenyltransferase"/>
</dbReference>
<keyword evidence="7 8" id="KW-0472">Membrane</keyword>
<protein>
    <submittedName>
        <fullName evidence="9">1,4-dihydroxy-2-naphthoate octaprenyltransferase</fullName>
    </submittedName>
</protein>
<dbReference type="GO" id="GO:0016020">
    <property type="term" value="C:membrane"/>
    <property type="evidence" value="ECO:0007669"/>
    <property type="project" value="UniProtKB-SubCell"/>
</dbReference>
<feature type="transmembrane region" description="Helical" evidence="8">
    <location>
        <begin position="290"/>
        <end position="311"/>
    </location>
</feature>
<dbReference type="InterPro" id="IPR044878">
    <property type="entry name" value="UbiA_sf"/>
</dbReference>
<evidence type="ECO:0000313" key="10">
    <source>
        <dbReference type="Proteomes" id="UP000324781"/>
    </source>
</evidence>
<dbReference type="AlphaFoldDB" id="A0A1M6C7D3"/>
<feature type="transmembrane region" description="Helical" evidence="8">
    <location>
        <begin position="144"/>
        <end position="166"/>
    </location>
</feature>
<accession>A0A1M6C7D3</accession>
<feature type="transmembrane region" description="Helical" evidence="8">
    <location>
        <begin position="89"/>
        <end position="109"/>
    </location>
</feature>
<proteinExistence type="predicted"/>
<dbReference type="Proteomes" id="UP000324781">
    <property type="component" value="Unassembled WGS sequence"/>
</dbReference>
<gene>
    <name evidence="9" type="ORF">SAMN05444373_100475</name>
</gene>
<comment type="pathway">
    <text evidence="2">Quinol/quinone metabolism; menaquinone biosynthesis.</text>
</comment>
<evidence type="ECO:0000256" key="5">
    <source>
        <dbReference type="ARBA" id="ARBA00022692"/>
    </source>
</evidence>